<dbReference type="Proteomes" id="UP000247498">
    <property type="component" value="Unassembled WGS sequence"/>
</dbReference>
<accession>A0A2V0PIF5</accession>
<keyword evidence="2" id="KW-1185">Reference proteome</keyword>
<dbReference type="OrthoDB" id="539703at2759"/>
<dbReference type="InterPro" id="IPR032710">
    <property type="entry name" value="NTF2-like_dom_sf"/>
</dbReference>
<dbReference type="SUPFAM" id="SSF54427">
    <property type="entry name" value="NTF2-like"/>
    <property type="match status" value="2"/>
</dbReference>
<reference evidence="1 2" key="1">
    <citation type="journal article" date="2018" name="Sci. Rep.">
        <title>Raphidocelis subcapitata (=Pseudokirchneriella subcapitata) provides an insight into genome evolution and environmental adaptations in the Sphaeropleales.</title>
        <authorList>
            <person name="Suzuki S."/>
            <person name="Yamaguchi H."/>
            <person name="Nakajima N."/>
            <person name="Kawachi M."/>
        </authorList>
    </citation>
    <scope>NUCLEOTIDE SEQUENCE [LARGE SCALE GENOMIC DNA]</scope>
    <source>
        <strain evidence="1 2">NIES-35</strain>
    </source>
</reference>
<evidence type="ECO:0008006" key="3">
    <source>
        <dbReference type="Google" id="ProtNLM"/>
    </source>
</evidence>
<evidence type="ECO:0000313" key="2">
    <source>
        <dbReference type="Proteomes" id="UP000247498"/>
    </source>
</evidence>
<evidence type="ECO:0000313" key="1">
    <source>
        <dbReference type="EMBL" id="GBF97077.1"/>
    </source>
</evidence>
<dbReference type="AlphaFoldDB" id="A0A2V0PIF5"/>
<name>A0A2V0PIF5_9CHLO</name>
<comment type="caution">
    <text evidence="1">The sequence shown here is derived from an EMBL/GenBank/DDBJ whole genome shotgun (WGS) entry which is preliminary data.</text>
</comment>
<proteinExistence type="predicted"/>
<organism evidence="1 2">
    <name type="scientific">Raphidocelis subcapitata</name>
    <dbReference type="NCBI Taxonomy" id="307507"/>
    <lineage>
        <taxon>Eukaryota</taxon>
        <taxon>Viridiplantae</taxon>
        <taxon>Chlorophyta</taxon>
        <taxon>core chlorophytes</taxon>
        <taxon>Chlorophyceae</taxon>
        <taxon>CS clade</taxon>
        <taxon>Sphaeropleales</taxon>
        <taxon>Selenastraceae</taxon>
        <taxon>Raphidocelis</taxon>
    </lineage>
</organism>
<dbReference type="InParanoid" id="A0A2V0PIF5"/>
<gene>
    <name evidence="1" type="ORF">Rsub_09550</name>
</gene>
<dbReference type="Gene3D" id="3.10.450.50">
    <property type="match status" value="2"/>
</dbReference>
<dbReference type="EMBL" id="BDRX01000091">
    <property type="protein sequence ID" value="GBF97077.1"/>
    <property type="molecule type" value="Genomic_DNA"/>
</dbReference>
<sequence>MDAAALNEAAARYVGAWARGDEGAVRGMLAGDVVFRGDGVVWLDDLKGPEAVIASLRRDHAAEPPSRYEVVAAAADPSERAAFTAVAWERGAGGGAGAGLTLKELLFDEAGRVRVALLSDPSSCRPADLFAELLPRLQPASRARAQPADGELAAAMRRALGVWDAAWGSDGPGAERLREVCAENFRVLDGYGLHGSGPSYGLDAAVEMVSDLRRGSYSATTQLHCAVDPATRVGFSRWEGKGVSKTDADSQTRLGGFDMCLFDSRGRLETLVQFTMKNYPQLAARKRGGREGGAVGAPAGA</sequence>
<protein>
    <recommendedName>
        <fullName evidence="3">SnoaL-like domain-containing protein</fullName>
    </recommendedName>
</protein>